<dbReference type="PANTHER" id="PTHR42760:SF40">
    <property type="entry name" value="3-OXOACYL-[ACYL-CARRIER-PROTEIN] REDUCTASE, CHLOROPLASTIC"/>
    <property type="match status" value="1"/>
</dbReference>
<dbReference type="PRINTS" id="PR00081">
    <property type="entry name" value="GDHRDH"/>
</dbReference>
<evidence type="ECO:0000256" key="1">
    <source>
        <dbReference type="ARBA" id="ARBA00006484"/>
    </source>
</evidence>
<evidence type="ECO:0008006" key="4">
    <source>
        <dbReference type="Google" id="ProtNLM"/>
    </source>
</evidence>
<comment type="similarity">
    <text evidence="1">Belongs to the short-chain dehydrogenases/reductases (SDR) family.</text>
</comment>
<dbReference type="InterPro" id="IPR020904">
    <property type="entry name" value="Sc_DH/Rdtase_CS"/>
</dbReference>
<dbReference type="PANTHER" id="PTHR42760">
    <property type="entry name" value="SHORT-CHAIN DEHYDROGENASES/REDUCTASES FAMILY MEMBER"/>
    <property type="match status" value="1"/>
</dbReference>
<dbReference type="PROSITE" id="PS00061">
    <property type="entry name" value="ADH_SHORT"/>
    <property type="match status" value="1"/>
</dbReference>
<name>A0ABN2BS79_9ACTN</name>
<organism evidence="2 3">
    <name type="scientific">Nocardioides humi</name>
    <dbReference type="NCBI Taxonomy" id="449461"/>
    <lineage>
        <taxon>Bacteria</taxon>
        <taxon>Bacillati</taxon>
        <taxon>Actinomycetota</taxon>
        <taxon>Actinomycetes</taxon>
        <taxon>Propionibacteriales</taxon>
        <taxon>Nocardioidaceae</taxon>
        <taxon>Nocardioides</taxon>
    </lineage>
</organism>
<evidence type="ECO:0000313" key="2">
    <source>
        <dbReference type="EMBL" id="GAA1545247.1"/>
    </source>
</evidence>
<dbReference type="Pfam" id="PF13561">
    <property type="entry name" value="adh_short_C2"/>
    <property type="match status" value="1"/>
</dbReference>
<dbReference type="RefSeq" id="WP_141005577.1">
    <property type="nucleotide sequence ID" value="NZ_BAAAOR010000041.1"/>
</dbReference>
<evidence type="ECO:0000313" key="3">
    <source>
        <dbReference type="Proteomes" id="UP001500842"/>
    </source>
</evidence>
<gene>
    <name evidence="2" type="ORF">GCM10009788_54560</name>
</gene>
<comment type="caution">
    <text evidence="2">The sequence shown here is derived from an EMBL/GenBank/DDBJ whole genome shotgun (WGS) entry which is preliminary data.</text>
</comment>
<accession>A0ABN2BS79</accession>
<keyword evidence="3" id="KW-1185">Reference proteome</keyword>
<reference evidence="2 3" key="1">
    <citation type="journal article" date="2019" name="Int. J. Syst. Evol. Microbiol.">
        <title>The Global Catalogue of Microorganisms (GCM) 10K type strain sequencing project: providing services to taxonomists for standard genome sequencing and annotation.</title>
        <authorList>
            <consortium name="The Broad Institute Genomics Platform"/>
            <consortium name="The Broad Institute Genome Sequencing Center for Infectious Disease"/>
            <person name="Wu L."/>
            <person name="Ma J."/>
        </authorList>
    </citation>
    <scope>NUCLEOTIDE SEQUENCE [LARGE SCALE GENOMIC DNA]</scope>
    <source>
        <strain evidence="2 3">JCM 14942</strain>
    </source>
</reference>
<protein>
    <recommendedName>
        <fullName evidence="4">3-oxoacyl-[acyl-carrier protein] reductase</fullName>
    </recommendedName>
</protein>
<dbReference type="CDD" id="cd05233">
    <property type="entry name" value="SDR_c"/>
    <property type="match status" value="1"/>
</dbReference>
<proteinExistence type="inferred from homology"/>
<dbReference type="InterPro" id="IPR036291">
    <property type="entry name" value="NAD(P)-bd_dom_sf"/>
</dbReference>
<dbReference type="InterPro" id="IPR002347">
    <property type="entry name" value="SDR_fam"/>
</dbReference>
<dbReference type="Proteomes" id="UP001500842">
    <property type="component" value="Unassembled WGS sequence"/>
</dbReference>
<dbReference type="SUPFAM" id="SSF51735">
    <property type="entry name" value="NAD(P)-binding Rossmann-fold domains"/>
    <property type="match status" value="1"/>
</dbReference>
<dbReference type="EMBL" id="BAAAOR010000041">
    <property type="protein sequence ID" value="GAA1545247.1"/>
    <property type="molecule type" value="Genomic_DNA"/>
</dbReference>
<dbReference type="Gene3D" id="3.40.50.720">
    <property type="entry name" value="NAD(P)-binding Rossmann-like Domain"/>
    <property type="match status" value="1"/>
</dbReference>
<sequence>MTASDRDDGLAGSAVVVTGGARGIGRAAALALAGAGSRVAVLDIDLAASVRYGEELSAASIGEELEARSPGSIALTVDLADPVACTSAFDEVADRYGGIDAVVAVAGGIVAPYERSQASVTPDADVTVLLDANLRTLVNTCRAAVPRLRPDGLRSIVALSSAAAVAVAPHGYGALYGASKAAVEHYVRHLAVELGPAGVRANCVAPGVVRTARVLAQSARTGLASAETAQAVPLGRHAEVAEVVDAALFLLSRRASFVTGQVLRVDGGGTV</sequence>